<dbReference type="SUPFAM" id="SSF48403">
    <property type="entry name" value="Ankyrin repeat"/>
    <property type="match status" value="1"/>
</dbReference>
<organism evidence="4 5">
    <name type="scientific">Diploptera punctata</name>
    <name type="common">Pacific beetle cockroach</name>
    <dbReference type="NCBI Taxonomy" id="6984"/>
    <lineage>
        <taxon>Eukaryota</taxon>
        <taxon>Metazoa</taxon>
        <taxon>Ecdysozoa</taxon>
        <taxon>Arthropoda</taxon>
        <taxon>Hexapoda</taxon>
        <taxon>Insecta</taxon>
        <taxon>Pterygota</taxon>
        <taxon>Neoptera</taxon>
        <taxon>Polyneoptera</taxon>
        <taxon>Dictyoptera</taxon>
        <taxon>Blattodea</taxon>
        <taxon>Blaberoidea</taxon>
        <taxon>Blaberidae</taxon>
        <taxon>Diplopterinae</taxon>
        <taxon>Diploptera</taxon>
    </lineage>
</organism>
<dbReference type="Gene3D" id="1.25.40.20">
    <property type="entry name" value="Ankyrin repeat-containing domain"/>
    <property type="match status" value="3"/>
</dbReference>
<dbReference type="Proteomes" id="UP001233999">
    <property type="component" value="Unassembled WGS sequence"/>
</dbReference>
<gene>
    <name evidence="4" type="ORF">L9F63_021619</name>
</gene>
<feature type="repeat" description="ANK" evidence="3">
    <location>
        <begin position="214"/>
        <end position="249"/>
    </location>
</feature>
<evidence type="ECO:0000256" key="2">
    <source>
        <dbReference type="ARBA" id="ARBA00023043"/>
    </source>
</evidence>
<feature type="repeat" description="ANK" evidence="3">
    <location>
        <begin position="65"/>
        <end position="97"/>
    </location>
</feature>
<keyword evidence="5" id="KW-1185">Reference proteome</keyword>
<proteinExistence type="predicted"/>
<protein>
    <submittedName>
        <fullName evidence="4">Uncharacterized protein</fullName>
    </submittedName>
</protein>
<feature type="repeat" description="ANK" evidence="3">
    <location>
        <begin position="283"/>
        <end position="304"/>
    </location>
</feature>
<reference evidence="4" key="2">
    <citation type="submission" date="2023-05" db="EMBL/GenBank/DDBJ databases">
        <authorList>
            <person name="Fouks B."/>
        </authorList>
    </citation>
    <scope>NUCLEOTIDE SEQUENCE</scope>
    <source>
        <strain evidence="4">Stay&amp;Tobe</strain>
        <tissue evidence="4">Testes</tissue>
    </source>
</reference>
<dbReference type="EMBL" id="JASPKZ010007478">
    <property type="protein sequence ID" value="KAJ9584042.1"/>
    <property type="molecule type" value="Genomic_DNA"/>
</dbReference>
<dbReference type="PANTHER" id="PTHR24198">
    <property type="entry name" value="ANKYRIN REPEAT AND PROTEIN KINASE DOMAIN-CONTAINING PROTEIN"/>
    <property type="match status" value="1"/>
</dbReference>
<evidence type="ECO:0000256" key="1">
    <source>
        <dbReference type="ARBA" id="ARBA00022737"/>
    </source>
</evidence>
<dbReference type="PANTHER" id="PTHR24198:SF165">
    <property type="entry name" value="ANKYRIN REPEAT-CONTAINING PROTEIN-RELATED"/>
    <property type="match status" value="1"/>
</dbReference>
<feature type="repeat" description="ANK" evidence="3">
    <location>
        <begin position="98"/>
        <end position="135"/>
    </location>
</feature>
<dbReference type="InterPro" id="IPR036770">
    <property type="entry name" value="Ankyrin_rpt-contain_sf"/>
</dbReference>
<keyword evidence="1" id="KW-0677">Repeat</keyword>
<dbReference type="SMART" id="SM00248">
    <property type="entry name" value="ANK"/>
    <property type="match status" value="9"/>
</dbReference>
<name>A0AAD7ZPY8_DIPPU</name>
<accession>A0AAD7ZPY8</accession>
<dbReference type="PROSITE" id="PS50297">
    <property type="entry name" value="ANK_REP_REGION"/>
    <property type="match status" value="5"/>
</dbReference>
<dbReference type="PROSITE" id="PS50088">
    <property type="entry name" value="ANK_REPEAT"/>
    <property type="match status" value="8"/>
</dbReference>
<evidence type="ECO:0000313" key="4">
    <source>
        <dbReference type="EMBL" id="KAJ9584042.1"/>
    </source>
</evidence>
<feature type="repeat" description="ANK" evidence="3">
    <location>
        <begin position="179"/>
        <end position="213"/>
    </location>
</feature>
<dbReference type="AlphaFoldDB" id="A0AAD7ZPY8"/>
<reference evidence="4" key="1">
    <citation type="journal article" date="2023" name="IScience">
        <title>Live-bearing cockroach genome reveals convergent evolutionary mechanisms linked to viviparity in insects and beyond.</title>
        <authorList>
            <person name="Fouks B."/>
            <person name="Harrison M.C."/>
            <person name="Mikhailova A.A."/>
            <person name="Marchal E."/>
            <person name="English S."/>
            <person name="Carruthers M."/>
            <person name="Jennings E.C."/>
            <person name="Chiamaka E.L."/>
            <person name="Frigard R.A."/>
            <person name="Pippel M."/>
            <person name="Attardo G.M."/>
            <person name="Benoit J.B."/>
            <person name="Bornberg-Bauer E."/>
            <person name="Tobe S.S."/>
        </authorList>
    </citation>
    <scope>NUCLEOTIDE SEQUENCE</scope>
    <source>
        <strain evidence="4">Stay&amp;Tobe</strain>
    </source>
</reference>
<feature type="repeat" description="ANK" evidence="3">
    <location>
        <begin position="250"/>
        <end position="282"/>
    </location>
</feature>
<evidence type="ECO:0000256" key="3">
    <source>
        <dbReference type="PROSITE-ProRule" id="PRU00023"/>
    </source>
</evidence>
<comment type="caution">
    <text evidence="4">The sequence shown here is derived from an EMBL/GenBank/DDBJ whole genome shotgun (WGS) entry which is preliminary data.</text>
</comment>
<feature type="repeat" description="ANK" evidence="3">
    <location>
        <begin position="30"/>
        <end position="62"/>
    </location>
</feature>
<feature type="repeat" description="ANK" evidence="3">
    <location>
        <begin position="317"/>
        <end position="342"/>
    </location>
</feature>
<dbReference type="Pfam" id="PF12796">
    <property type="entry name" value="Ank_2"/>
    <property type="match status" value="3"/>
</dbReference>
<sequence length="391" mass="42432">MFPMWCQPTEEAIRPPAVSLSESSNMCDVNTGSELHDAVRRQDVDAVQRLLAQGADPDEPDWSGCGNAPLLNAAALGSVQIVRALCAGGCNVNIRTARGETALHLAVTSRKTSDNTQELVAALLDVGCDANIQDNLQGWTALHALVRQLVDPTSSSCPHVLETLKQLACRCDVNLQDHRKRTPLHRLAGSGCTSLDAFKVLLECGADPSIQNDRGETALHEALERDAQGSSDAVTLLVKAGTDLSRCTSYRETPLHLAARKNRPGIVAMLLDKRAPPNAQDLRGNTALHLAAGRGYREVVRLLLAAPHVQLNAPNKDGLTPLHIAVESGFINVVEMLLQADACDLTARTKLSQTPLDLAQQEYRRRSQPEMTRVLTQEIERRRSHGNAKQC</sequence>
<keyword evidence="2 3" id="KW-0040">ANK repeat</keyword>
<dbReference type="InterPro" id="IPR002110">
    <property type="entry name" value="Ankyrin_rpt"/>
</dbReference>
<evidence type="ECO:0000313" key="5">
    <source>
        <dbReference type="Proteomes" id="UP001233999"/>
    </source>
</evidence>